<sequence length="203" mass="23388">MLRIFDIIFSFTVIMLTSPLMLLAAILVRTKFGSPIIFKQDRAGLNGEVFQIYKFRSMTDERDAAGNLLPDEKRLTKFGRFLRATSIDELPGFLNVLWGDMSVVGPRPQHASFLEFYSKRQMMRHYVKPGITGWAQVNGRNSIGWDDRFELDVWYVENKSFWLDMKIIFLTMVIVLRREGISAAGHATMPEFRGSQLTVPQND</sequence>
<keyword evidence="3" id="KW-0812">Transmembrane</keyword>
<dbReference type="EMBL" id="CP074128">
    <property type="protein sequence ID" value="QUS58931.1"/>
    <property type="molecule type" value="Genomic_DNA"/>
</dbReference>
<proteinExistence type="inferred from homology"/>
<feature type="transmembrane region" description="Helical" evidence="3">
    <location>
        <begin position="7"/>
        <end position="28"/>
    </location>
</feature>
<dbReference type="InterPro" id="IPR003362">
    <property type="entry name" value="Bact_transf"/>
</dbReference>
<dbReference type="Pfam" id="PF02397">
    <property type="entry name" value="Bac_transf"/>
    <property type="match status" value="1"/>
</dbReference>
<evidence type="ECO:0000313" key="5">
    <source>
        <dbReference type="EMBL" id="QUS58931.1"/>
    </source>
</evidence>
<organism evidence="5 6">
    <name type="scientific">Pseudovibrio brasiliensis</name>
    <dbReference type="NCBI Taxonomy" id="1898042"/>
    <lineage>
        <taxon>Bacteria</taxon>
        <taxon>Pseudomonadati</taxon>
        <taxon>Pseudomonadota</taxon>
        <taxon>Alphaproteobacteria</taxon>
        <taxon>Hyphomicrobiales</taxon>
        <taxon>Stappiaceae</taxon>
        <taxon>Pseudovibrio</taxon>
    </lineage>
</organism>
<dbReference type="PANTHER" id="PTHR30576:SF8">
    <property type="entry name" value="UNDECAPRENYL-PHOSPHATE GALACTOSE PHOSPHOTRANSFERASE"/>
    <property type="match status" value="1"/>
</dbReference>
<keyword evidence="5" id="KW-0808">Transferase</keyword>
<evidence type="ECO:0000259" key="4">
    <source>
        <dbReference type="Pfam" id="PF02397"/>
    </source>
</evidence>
<keyword evidence="5" id="KW-0614">Plasmid</keyword>
<dbReference type="GO" id="GO:0016740">
    <property type="term" value="F:transferase activity"/>
    <property type="evidence" value="ECO:0007669"/>
    <property type="project" value="UniProtKB-KW"/>
</dbReference>
<keyword evidence="2" id="KW-0270">Exopolysaccharide synthesis</keyword>
<evidence type="ECO:0000313" key="6">
    <source>
        <dbReference type="Proteomes" id="UP000680706"/>
    </source>
</evidence>
<name>A0ABX8B0B1_9HYPH</name>
<protein>
    <submittedName>
        <fullName evidence="5">Sugar transferase</fullName>
    </submittedName>
</protein>
<comment type="similarity">
    <text evidence="1">Belongs to the bacterial sugar transferase family.</text>
</comment>
<feature type="domain" description="Bacterial sugar transferase" evidence="4">
    <location>
        <begin position="3"/>
        <end position="176"/>
    </location>
</feature>
<dbReference type="PANTHER" id="PTHR30576">
    <property type="entry name" value="COLANIC BIOSYNTHESIS UDP-GLUCOSE LIPID CARRIER TRANSFERASE"/>
    <property type="match status" value="1"/>
</dbReference>
<dbReference type="RefSeq" id="WP_075697560.1">
    <property type="nucleotide sequence ID" value="NZ_CP074128.1"/>
</dbReference>
<reference evidence="5 6" key="1">
    <citation type="journal article" date="2021" name="Angew. Chem. Int. Ed. Engl.">
        <title>A novel family of nonribosomal peptides modulate collective behavior in Pseudovibrio bacteria isolated from marine sponges.</title>
        <authorList>
            <person name="Ioca L.P."/>
            <person name="Dai Y."/>
            <person name="Kunakom S."/>
            <person name="Diaz-Espinosa J."/>
            <person name="Krunic A."/>
            <person name="Crnkovic C.M."/>
            <person name="Orjala J."/>
            <person name="Sanchez L.M."/>
            <person name="Ferreira A.G."/>
            <person name="Berlinck R.G.S."/>
            <person name="Eustaquio A.S."/>
        </authorList>
    </citation>
    <scope>NUCLEOTIDE SEQUENCE [LARGE SCALE GENOMIC DNA]</scope>
    <source>
        <strain evidence="5 6">Ab134</strain>
        <plasmid evidence="5 6">pAb134-02</plasmid>
    </source>
</reference>
<keyword evidence="3" id="KW-0472">Membrane</keyword>
<geneLocation type="plasmid" evidence="5 6">
    <name>pAb134-02</name>
</geneLocation>
<keyword evidence="3" id="KW-1133">Transmembrane helix</keyword>
<evidence type="ECO:0000256" key="2">
    <source>
        <dbReference type="ARBA" id="ARBA00023169"/>
    </source>
</evidence>
<gene>
    <name evidence="5" type="ORF">KGB56_24730</name>
</gene>
<dbReference type="Proteomes" id="UP000680706">
    <property type="component" value="Plasmid pAb134-02"/>
</dbReference>
<evidence type="ECO:0000256" key="1">
    <source>
        <dbReference type="ARBA" id="ARBA00006464"/>
    </source>
</evidence>
<evidence type="ECO:0000256" key="3">
    <source>
        <dbReference type="SAM" id="Phobius"/>
    </source>
</evidence>
<accession>A0ABX8B0B1</accession>
<keyword evidence="6" id="KW-1185">Reference proteome</keyword>